<evidence type="ECO:0000313" key="7">
    <source>
        <dbReference type="Proteomes" id="UP000264036"/>
    </source>
</evidence>
<dbReference type="PANTHER" id="PTHR30346:SF29">
    <property type="entry name" value="LYSR SUBSTRATE-BINDING"/>
    <property type="match status" value="1"/>
</dbReference>
<dbReference type="SUPFAM" id="SSF46785">
    <property type="entry name" value="Winged helix' DNA-binding domain"/>
    <property type="match status" value="1"/>
</dbReference>
<evidence type="ECO:0000259" key="5">
    <source>
        <dbReference type="PROSITE" id="PS50931"/>
    </source>
</evidence>
<dbReference type="PANTHER" id="PTHR30346">
    <property type="entry name" value="TRANSCRIPTIONAL DUAL REGULATOR HCAR-RELATED"/>
    <property type="match status" value="1"/>
</dbReference>
<dbReference type="InterPro" id="IPR036390">
    <property type="entry name" value="WH_DNA-bd_sf"/>
</dbReference>
<dbReference type="SUPFAM" id="SSF53850">
    <property type="entry name" value="Periplasmic binding protein-like II"/>
    <property type="match status" value="1"/>
</dbReference>
<organism evidence="6 7">
    <name type="scientific">Advenella kashmirensis</name>
    <dbReference type="NCBI Taxonomy" id="310575"/>
    <lineage>
        <taxon>Bacteria</taxon>
        <taxon>Pseudomonadati</taxon>
        <taxon>Pseudomonadota</taxon>
        <taxon>Betaproteobacteria</taxon>
        <taxon>Burkholderiales</taxon>
        <taxon>Alcaligenaceae</taxon>
    </lineage>
</organism>
<gene>
    <name evidence="6" type="ORF">DD666_01110</name>
</gene>
<protein>
    <submittedName>
        <fullName evidence="6">LysR family transcriptional regulator</fullName>
    </submittedName>
</protein>
<comment type="caution">
    <text evidence="6">The sequence shown here is derived from an EMBL/GenBank/DDBJ whole genome shotgun (WGS) entry which is preliminary data.</text>
</comment>
<reference evidence="6 7" key="1">
    <citation type="journal article" date="2018" name="Nat. Biotechnol.">
        <title>A standardized bacterial taxonomy based on genome phylogeny substantially revises the tree of life.</title>
        <authorList>
            <person name="Parks D.H."/>
            <person name="Chuvochina M."/>
            <person name="Waite D.W."/>
            <person name="Rinke C."/>
            <person name="Skarshewski A."/>
            <person name="Chaumeil P.A."/>
            <person name="Hugenholtz P."/>
        </authorList>
    </citation>
    <scope>NUCLEOTIDE SEQUENCE [LARGE SCALE GENOMIC DNA]</scope>
    <source>
        <strain evidence="6">UBA10707</strain>
    </source>
</reference>
<dbReference type="GO" id="GO:0032993">
    <property type="term" value="C:protein-DNA complex"/>
    <property type="evidence" value="ECO:0007669"/>
    <property type="project" value="TreeGrafter"/>
</dbReference>
<dbReference type="Pfam" id="PF03466">
    <property type="entry name" value="LysR_substrate"/>
    <property type="match status" value="1"/>
</dbReference>
<evidence type="ECO:0000256" key="1">
    <source>
        <dbReference type="ARBA" id="ARBA00009437"/>
    </source>
</evidence>
<sequence>MIDHRLRTLRVLASEGTVTAAALTLHLTPSTVSQQLRHLAEDLGVRLLEPDGRRVRLTAAALAIIEHADILYAQWERTSADLDAYRDGEAGHLRIAGIATALSSIIAPAMVKLRRQYPRMTFDLGEYAGENRFKLLVAGQVDIAVIIPTPDGPAPNDGRFEQQVLLEEPQDLLVPAQHRFALRDDVSLSDAAEEIWIQAGDQRDQHQLLLSACAAAGFMPRLAHNAIDWCAVGALVAHGYGICLFPRLAHLTSGQEVKRVRLVGAHAPVRRLLACIRRGSADQFSIASGLSALRSASDEWKAQEATARS</sequence>
<evidence type="ECO:0000313" key="6">
    <source>
        <dbReference type="EMBL" id="HBP27999.1"/>
    </source>
</evidence>
<name>A0A356LB09_9BURK</name>
<dbReference type="Gene3D" id="1.10.10.10">
    <property type="entry name" value="Winged helix-like DNA-binding domain superfamily/Winged helix DNA-binding domain"/>
    <property type="match status" value="1"/>
</dbReference>
<dbReference type="EMBL" id="DOEK01000004">
    <property type="protein sequence ID" value="HBP27999.1"/>
    <property type="molecule type" value="Genomic_DNA"/>
</dbReference>
<dbReference type="Gene3D" id="3.40.190.10">
    <property type="entry name" value="Periplasmic binding protein-like II"/>
    <property type="match status" value="2"/>
</dbReference>
<comment type="similarity">
    <text evidence="1">Belongs to the LysR transcriptional regulatory family.</text>
</comment>
<evidence type="ECO:0000256" key="2">
    <source>
        <dbReference type="ARBA" id="ARBA00023015"/>
    </source>
</evidence>
<keyword evidence="4" id="KW-0804">Transcription</keyword>
<dbReference type="AlphaFoldDB" id="A0A356LB09"/>
<dbReference type="GO" id="GO:0003700">
    <property type="term" value="F:DNA-binding transcription factor activity"/>
    <property type="evidence" value="ECO:0007669"/>
    <property type="project" value="InterPro"/>
</dbReference>
<keyword evidence="2" id="KW-0805">Transcription regulation</keyword>
<dbReference type="GO" id="GO:0003677">
    <property type="term" value="F:DNA binding"/>
    <property type="evidence" value="ECO:0007669"/>
    <property type="project" value="UniProtKB-KW"/>
</dbReference>
<dbReference type="PROSITE" id="PS50931">
    <property type="entry name" value="HTH_LYSR"/>
    <property type="match status" value="1"/>
</dbReference>
<dbReference type="Pfam" id="PF00126">
    <property type="entry name" value="HTH_1"/>
    <property type="match status" value="1"/>
</dbReference>
<evidence type="ECO:0000256" key="3">
    <source>
        <dbReference type="ARBA" id="ARBA00023125"/>
    </source>
</evidence>
<feature type="domain" description="HTH lysR-type" evidence="5">
    <location>
        <begin position="1"/>
        <end position="58"/>
    </location>
</feature>
<evidence type="ECO:0000256" key="4">
    <source>
        <dbReference type="ARBA" id="ARBA00023163"/>
    </source>
</evidence>
<keyword evidence="3" id="KW-0238">DNA-binding</keyword>
<dbReference type="Proteomes" id="UP000264036">
    <property type="component" value="Unassembled WGS sequence"/>
</dbReference>
<dbReference type="InterPro" id="IPR005119">
    <property type="entry name" value="LysR_subst-bd"/>
</dbReference>
<dbReference type="InterPro" id="IPR000847">
    <property type="entry name" value="LysR_HTH_N"/>
</dbReference>
<accession>A0A356LB09</accession>
<dbReference type="InterPro" id="IPR036388">
    <property type="entry name" value="WH-like_DNA-bd_sf"/>
</dbReference>
<proteinExistence type="inferred from homology"/>